<dbReference type="RefSeq" id="WP_377773354.1">
    <property type="nucleotide sequence ID" value="NZ_JBHUHO010000032.1"/>
</dbReference>
<dbReference type="Proteomes" id="UP001597362">
    <property type="component" value="Unassembled WGS sequence"/>
</dbReference>
<reference evidence="4" key="1">
    <citation type="journal article" date="2019" name="Int. J. Syst. Evol. Microbiol.">
        <title>The Global Catalogue of Microorganisms (GCM) 10K type strain sequencing project: providing services to taxonomists for standard genome sequencing and annotation.</title>
        <authorList>
            <consortium name="The Broad Institute Genomics Platform"/>
            <consortium name="The Broad Institute Genome Sequencing Center for Infectious Disease"/>
            <person name="Wu L."/>
            <person name="Ma J."/>
        </authorList>
    </citation>
    <scope>NUCLEOTIDE SEQUENCE [LARGE SCALE GENOMIC DNA]</scope>
    <source>
        <strain evidence="4">GH52</strain>
    </source>
</reference>
<organism evidence="3 4">
    <name type="scientific">Paenibacillus yanchengensis</name>
    <dbReference type="NCBI Taxonomy" id="2035833"/>
    <lineage>
        <taxon>Bacteria</taxon>
        <taxon>Bacillati</taxon>
        <taxon>Bacillota</taxon>
        <taxon>Bacilli</taxon>
        <taxon>Bacillales</taxon>
        <taxon>Paenibacillaceae</taxon>
        <taxon>Paenibacillus</taxon>
    </lineage>
</organism>
<comment type="caution">
    <text evidence="3">The sequence shown here is derived from an EMBL/GenBank/DDBJ whole genome shotgun (WGS) entry which is preliminary data.</text>
</comment>
<keyword evidence="2" id="KW-0812">Transmembrane</keyword>
<name>A0ABW4YMD0_9BACL</name>
<dbReference type="EMBL" id="JBHUHO010000032">
    <property type="protein sequence ID" value="MFD2116805.1"/>
    <property type="molecule type" value="Genomic_DNA"/>
</dbReference>
<evidence type="ECO:0000256" key="2">
    <source>
        <dbReference type="SAM" id="Phobius"/>
    </source>
</evidence>
<protein>
    <submittedName>
        <fullName evidence="3">Uncharacterized protein</fullName>
    </submittedName>
</protein>
<feature type="transmembrane region" description="Helical" evidence="2">
    <location>
        <begin position="36"/>
        <end position="58"/>
    </location>
</feature>
<gene>
    <name evidence="3" type="ORF">ACFSJH_13845</name>
</gene>
<evidence type="ECO:0000256" key="1">
    <source>
        <dbReference type="SAM" id="MobiDB-lite"/>
    </source>
</evidence>
<evidence type="ECO:0000313" key="3">
    <source>
        <dbReference type="EMBL" id="MFD2116805.1"/>
    </source>
</evidence>
<evidence type="ECO:0000313" key="4">
    <source>
        <dbReference type="Proteomes" id="UP001597362"/>
    </source>
</evidence>
<accession>A0ABW4YMD0</accession>
<sequence length="149" mass="16634">MIGSWRWNLLLAWLGALLTLLFSISSNILTTVLLRSLYAFVAFFITAYPIRIILSLIIKPSPKQVVNTTLENDNTTNQQAGKSIDVATPEQSDELNQLLKDSLNEHEGTQVEQGTSENFKPLNPPQFVSAKTNAEPEELAKAIRHLTKE</sequence>
<keyword evidence="2" id="KW-0472">Membrane</keyword>
<feature type="region of interest" description="Disordered" evidence="1">
    <location>
        <begin position="106"/>
        <end position="125"/>
    </location>
</feature>
<proteinExistence type="predicted"/>
<keyword evidence="2" id="KW-1133">Transmembrane helix</keyword>
<keyword evidence="4" id="KW-1185">Reference proteome</keyword>